<dbReference type="EC" id="4.1.99.3" evidence="4"/>
<dbReference type="GO" id="GO:0003677">
    <property type="term" value="F:DNA binding"/>
    <property type="evidence" value="ECO:0007669"/>
    <property type="project" value="UniProtKB-KW"/>
</dbReference>
<reference evidence="15 16" key="1">
    <citation type="submission" date="2020-07" db="EMBL/GenBank/DDBJ databases">
        <title>Genomic Encyclopedia of Type Strains, Phase IV (KMG-V): Genome sequencing to study the core and pangenomes of soil and plant-associated prokaryotes.</title>
        <authorList>
            <person name="Whitman W."/>
        </authorList>
    </citation>
    <scope>NUCLEOTIDE SEQUENCE [LARGE SCALE GENOMIC DNA]</scope>
    <source>
        <strain evidence="15 16">M8UP22</strain>
    </source>
</reference>
<dbReference type="Pfam" id="PF00875">
    <property type="entry name" value="DNA_photolyase"/>
    <property type="match status" value="1"/>
</dbReference>
<comment type="catalytic activity">
    <reaction evidence="13">
        <text>cyclobutadipyrimidine (in DNA) = 2 pyrimidine residues (in DNA).</text>
        <dbReference type="EC" id="4.1.99.3"/>
    </reaction>
</comment>
<dbReference type="Gene3D" id="1.10.579.10">
    <property type="entry name" value="DNA Cyclobutane Dipyrimidine Photolyase, subunit A, domain 3"/>
    <property type="match status" value="1"/>
</dbReference>
<evidence type="ECO:0000256" key="12">
    <source>
        <dbReference type="ARBA" id="ARBA00031671"/>
    </source>
</evidence>
<dbReference type="InterPro" id="IPR036155">
    <property type="entry name" value="Crypto/Photolyase_N_sf"/>
</dbReference>
<comment type="cofactor">
    <cofactor evidence="1">
        <name>(6R)-5,10-methylene-5,6,7,8-tetrahydrofolate</name>
        <dbReference type="ChEBI" id="CHEBI:15636"/>
    </cofactor>
</comment>
<dbReference type="SUPFAM" id="SSF48173">
    <property type="entry name" value="Cryptochrome/photolyase FAD-binding domain"/>
    <property type="match status" value="1"/>
</dbReference>
<dbReference type="InterPro" id="IPR006050">
    <property type="entry name" value="DNA_photolyase_N"/>
</dbReference>
<keyword evidence="9" id="KW-0238">DNA-binding</keyword>
<protein>
    <recommendedName>
        <fullName evidence="5">Deoxyribodipyrimidine photo-lyase</fullName>
        <ecNumber evidence="4">4.1.99.3</ecNumber>
    </recommendedName>
    <alternativeName>
        <fullName evidence="12">DNA photolyase</fullName>
    </alternativeName>
</protein>
<evidence type="ECO:0000256" key="13">
    <source>
        <dbReference type="ARBA" id="ARBA00033999"/>
    </source>
</evidence>
<dbReference type="Gene3D" id="1.25.40.80">
    <property type="match status" value="1"/>
</dbReference>
<evidence type="ECO:0000256" key="11">
    <source>
        <dbReference type="ARBA" id="ARBA00023239"/>
    </source>
</evidence>
<evidence type="ECO:0000313" key="16">
    <source>
        <dbReference type="Proteomes" id="UP000564385"/>
    </source>
</evidence>
<sequence length="478" mass="55196">MSIAGSSLSQELLSWSKNSRVTMRRDGLPDPNGKCVVYWMQRAQRGIDNHAVDLAAKIANLLGLPLVVYFAGISNFPHANLRHYVFLNQGLPDIEVDLAARNISFVMRRAPRESHEQLLSDVHAAFLIGDENPMRVPEQWRKDLASKIKIPFWTVDTDVVVPSKLMEKAQYGAYTIRPRLYRLLPEYLHPYENVPVERAWKRPRAFYADSVHEDMTRDWKDLDRSVLPVEAWKGGTHAALRRLKLFTGELLEDYDTQRNHPETDGTSCMSPYLHYGHVGPITIALAVEAASKANPKLKPARDSYFNELIAWRELAVNFVRYTPSYDSPDCAEHWAKTTIAEHARDEREHLYTLRQLEDAHTYDDLWNAAQIQMVRYGWMHNYLRMYWAKKILEWTPDVATAMKYSIYLNDKYFLDGRDPNGYAGIAWAILGKFDRAWGTRPIFGKIRYMSGASTGKKFDSKEYMRQMKVLPQQGSLAF</sequence>
<keyword evidence="7" id="KW-0227">DNA damage</keyword>
<evidence type="ECO:0000256" key="7">
    <source>
        <dbReference type="ARBA" id="ARBA00022763"/>
    </source>
</evidence>
<evidence type="ECO:0000256" key="5">
    <source>
        <dbReference type="ARBA" id="ARBA00014046"/>
    </source>
</evidence>
<evidence type="ECO:0000256" key="2">
    <source>
        <dbReference type="ARBA" id="ARBA00001974"/>
    </source>
</evidence>
<evidence type="ECO:0000256" key="4">
    <source>
        <dbReference type="ARBA" id="ARBA00013149"/>
    </source>
</evidence>
<dbReference type="Proteomes" id="UP000564385">
    <property type="component" value="Unassembled WGS sequence"/>
</dbReference>
<keyword evidence="11 15" id="KW-0456">Lyase</keyword>
<keyword evidence="6" id="KW-0285">Flavoprotein</keyword>
<dbReference type="InterPro" id="IPR052219">
    <property type="entry name" value="Photolyase_Class-2"/>
</dbReference>
<evidence type="ECO:0000256" key="6">
    <source>
        <dbReference type="ARBA" id="ARBA00022630"/>
    </source>
</evidence>
<comment type="caution">
    <text evidence="15">The sequence shown here is derived from an EMBL/GenBank/DDBJ whole genome shotgun (WGS) entry which is preliminary data.</text>
</comment>
<organism evidence="15 16">
    <name type="scientific">Tunturiibacter lichenicola</name>
    <dbReference type="NCBI Taxonomy" id="2051959"/>
    <lineage>
        <taxon>Bacteria</taxon>
        <taxon>Pseudomonadati</taxon>
        <taxon>Acidobacteriota</taxon>
        <taxon>Terriglobia</taxon>
        <taxon>Terriglobales</taxon>
        <taxon>Acidobacteriaceae</taxon>
        <taxon>Tunturiibacter</taxon>
    </lineage>
</organism>
<dbReference type="GO" id="GO:0000719">
    <property type="term" value="P:photoreactive repair"/>
    <property type="evidence" value="ECO:0007669"/>
    <property type="project" value="TreeGrafter"/>
</dbReference>
<keyword evidence="8" id="KW-0274">FAD</keyword>
<feature type="domain" description="Photolyase/cryptochrome alpha/beta" evidence="14">
    <location>
        <begin position="34"/>
        <end position="163"/>
    </location>
</feature>
<evidence type="ECO:0000256" key="10">
    <source>
        <dbReference type="ARBA" id="ARBA00023204"/>
    </source>
</evidence>
<dbReference type="FunFam" id="1.10.579.10:FF:000002">
    <property type="entry name" value="Deoxyribodipyrimidine photolyase"/>
    <property type="match status" value="1"/>
</dbReference>
<dbReference type="InterPro" id="IPR036134">
    <property type="entry name" value="Crypto/Photolyase_FAD-like_sf"/>
</dbReference>
<evidence type="ECO:0000256" key="1">
    <source>
        <dbReference type="ARBA" id="ARBA00001932"/>
    </source>
</evidence>
<name>A0A852VQU9_9BACT</name>
<proteinExistence type="inferred from homology"/>
<evidence type="ECO:0000313" key="15">
    <source>
        <dbReference type="EMBL" id="NYF91936.1"/>
    </source>
</evidence>
<evidence type="ECO:0000256" key="3">
    <source>
        <dbReference type="ARBA" id="ARBA00006409"/>
    </source>
</evidence>
<dbReference type="PROSITE" id="PS51645">
    <property type="entry name" value="PHR_CRY_ALPHA_BETA"/>
    <property type="match status" value="1"/>
</dbReference>
<dbReference type="GO" id="GO:0003904">
    <property type="term" value="F:deoxyribodipyrimidine photo-lyase activity"/>
    <property type="evidence" value="ECO:0007669"/>
    <property type="project" value="UniProtKB-EC"/>
</dbReference>
<evidence type="ECO:0000256" key="8">
    <source>
        <dbReference type="ARBA" id="ARBA00022827"/>
    </source>
</evidence>
<comment type="similarity">
    <text evidence="3">Belongs to the DNA photolyase class-2 family.</text>
</comment>
<dbReference type="SUPFAM" id="SSF52425">
    <property type="entry name" value="Cryptochrome/photolyase, N-terminal domain"/>
    <property type="match status" value="1"/>
</dbReference>
<dbReference type="PANTHER" id="PTHR10211">
    <property type="entry name" value="DEOXYRIBODIPYRIMIDINE PHOTOLYASE"/>
    <property type="match status" value="1"/>
</dbReference>
<evidence type="ECO:0000259" key="14">
    <source>
        <dbReference type="PROSITE" id="PS51645"/>
    </source>
</evidence>
<gene>
    <name evidence="15" type="ORF">HDF08_004055</name>
</gene>
<dbReference type="EMBL" id="JACCCU010000003">
    <property type="protein sequence ID" value="NYF91936.1"/>
    <property type="molecule type" value="Genomic_DNA"/>
</dbReference>
<dbReference type="PANTHER" id="PTHR10211:SF0">
    <property type="entry name" value="DEOXYRIBODIPYRIMIDINE PHOTO-LYASE"/>
    <property type="match status" value="1"/>
</dbReference>
<dbReference type="InterPro" id="IPR014729">
    <property type="entry name" value="Rossmann-like_a/b/a_fold"/>
</dbReference>
<dbReference type="AlphaFoldDB" id="A0A852VQU9"/>
<comment type="cofactor">
    <cofactor evidence="2">
        <name>FAD</name>
        <dbReference type="ChEBI" id="CHEBI:57692"/>
    </cofactor>
</comment>
<evidence type="ECO:0000256" key="9">
    <source>
        <dbReference type="ARBA" id="ARBA00023125"/>
    </source>
</evidence>
<accession>A0A852VQU9</accession>
<dbReference type="Gene3D" id="3.40.50.620">
    <property type="entry name" value="HUPs"/>
    <property type="match status" value="1"/>
</dbReference>
<keyword evidence="10" id="KW-0234">DNA repair</keyword>